<dbReference type="OrthoDB" id="9794638at2"/>
<dbReference type="Proteomes" id="UP000198324">
    <property type="component" value="Unassembled WGS sequence"/>
</dbReference>
<name>A0A239BVS3_9BACT</name>
<evidence type="ECO:0000256" key="1">
    <source>
        <dbReference type="ARBA" id="ARBA00001917"/>
    </source>
</evidence>
<organism evidence="5 6">
    <name type="scientific">Humidesulfovibrio mexicanus</name>
    <dbReference type="NCBI Taxonomy" id="147047"/>
    <lineage>
        <taxon>Bacteria</taxon>
        <taxon>Pseudomonadati</taxon>
        <taxon>Thermodesulfobacteriota</taxon>
        <taxon>Desulfovibrionia</taxon>
        <taxon>Desulfovibrionales</taxon>
        <taxon>Desulfovibrionaceae</taxon>
        <taxon>Humidesulfovibrio</taxon>
    </lineage>
</organism>
<dbReference type="PANTHER" id="PTHR43567:SF1">
    <property type="entry name" value="FLAVOREDOXIN"/>
    <property type="match status" value="1"/>
</dbReference>
<dbReference type="RefSeq" id="WP_089275030.1">
    <property type="nucleotide sequence ID" value="NZ_FZOC01000006.1"/>
</dbReference>
<dbReference type="GO" id="GO:0016646">
    <property type="term" value="F:oxidoreductase activity, acting on the CH-NH group of donors, NAD or NADP as acceptor"/>
    <property type="evidence" value="ECO:0007669"/>
    <property type="project" value="UniProtKB-ARBA"/>
</dbReference>
<dbReference type="PANTHER" id="PTHR43567">
    <property type="entry name" value="FLAVOREDOXIN-RELATED-RELATED"/>
    <property type="match status" value="1"/>
</dbReference>
<evidence type="ECO:0000313" key="6">
    <source>
        <dbReference type="Proteomes" id="UP000198324"/>
    </source>
</evidence>
<dbReference type="InterPro" id="IPR002563">
    <property type="entry name" value="Flavin_Rdtase-like_dom"/>
</dbReference>
<dbReference type="AlphaFoldDB" id="A0A239BVS3"/>
<dbReference type="InterPro" id="IPR052174">
    <property type="entry name" value="Flavoredoxin"/>
</dbReference>
<evidence type="ECO:0000256" key="3">
    <source>
        <dbReference type="ARBA" id="ARBA00038054"/>
    </source>
</evidence>
<dbReference type="SMART" id="SM00903">
    <property type="entry name" value="Flavin_Reduct"/>
    <property type="match status" value="1"/>
</dbReference>
<evidence type="ECO:0000256" key="2">
    <source>
        <dbReference type="ARBA" id="ARBA00022630"/>
    </source>
</evidence>
<dbReference type="EMBL" id="FZOC01000006">
    <property type="protein sequence ID" value="SNS12107.1"/>
    <property type="molecule type" value="Genomic_DNA"/>
</dbReference>
<dbReference type="GO" id="GO:0010181">
    <property type="term" value="F:FMN binding"/>
    <property type="evidence" value="ECO:0007669"/>
    <property type="project" value="InterPro"/>
</dbReference>
<comment type="similarity">
    <text evidence="3">Belongs to the flavoredoxin family.</text>
</comment>
<accession>A0A239BVS3</accession>
<keyword evidence="2" id="KW-0285">Flavoprotein</keyword>
<evidence type="ECO:0000259" key="4">
    <source>
        <dbReference type="SMART" id="SM00903"/>
    </source>
</evidence>
<reference evidence="5 6" key="1">
    <citation type="submission" date="2017-06" db="EMBL/GenBank/DDBJ databases">
        <authorList>
            <person name="Kim H.J."/>
            <person name="Triplett B.A."/>
        </authorList>
    </citation>
    <scope>NUCLEOTIDE SEQUENCE [LARGE SCALE GENOMIC DNA]</scope>
    <source>
        <strain evidence="5 6">DSM 13116</strain>
    </source>
</reference>
<dbReference type="InterPro" id="IPR012349">
    <property type="entry name" value="Split_barrel_FMN-bd"/>
</dbReference>
<dbReference type="SUPFAM" id="SSF50475">
    <property type="entry name" value="FMN-binding split barrel"/>
    <property type="match status" value="1"/>
</dbReference>
<feature type="domain" description="Flavin reductase like" evidence="4">
    <location>
        <begin position="10"/>
        <end position="153"/>
    </location>
</feature>
<comment type="cofactor">
    <cofactor evidence="1">
        <name>FMN</name>
        <dbReference type="ChEBI" id="CHEBI:58210"/>
    </cofactor>
</comment>
<sequence length="190" mass="19872">MKKSLGAKTLAYPTPVWVVGSYDAAGKANAMTAAWAGICCSAPPCLAVSIRKERHSYAAIMARRAFTVSIAGQSQVAQADYMGMVSGAVADKFAVAGLTPVRSELVDAPYVAEFPVAIECRLVQTLDLGGHTQFVGEIVDVKAEESVLGADGHVDLSLLQPLIYAPGASLYYGVGPVVAKGFNVGRAYMD</sequence>
<protein>
    <submittedName>
        <fullName evidence="5">NADH-FMN oxidoreductase RutF, flavin reductase (DIM6/NTAB) family</fullName>
    </submittedName>
</protein>
<dbReference type="Gene3D" id="2.30.110.10">
    <property type="entry name" value="Electron Transport, Fmn-binding Protein, Chain A"/>
    <property type="match status" value="1"/>
</dbReference>
<evidence type="ECO:0000313" key="5">
    <source>
        <dbReference type="EMBL" id="SNS12107.1"/>
    </source>
</evidence>
<gene>
    <name evidence="5" type="ORF">SAMN04488503_2834</name>
</gene>
<keyword evidence="6" id="KW-1185">Reference proteome</keyword>
<dbReference type="Pfam" id="PF01613">
    <property type="entry name" value="Flavin_Reduct"/>
    <property type="match status" value="1"/>
</dbReference>
<proteinExistence type="inferred from homology"/>